<comment type="caution">
    <text evidence="1">The sequence shown here is derived from an EMBL/GenBank/DDBJ whole genome shotgun (WGS) entry which is preliminary data.</text>
</comment>
<gene>
    <name evidence="1" type="ORF">KC820_05570</name>
</gene>
<evidence type="ECO:0000313" key="1">
    <source>
        <dbReference type="EMBL" id="MBR7553623.1"/>
    </source>
</evidence>
<organism evidence="1 2">
    <name type="scientific">Allobacillus saliphilus</name>
    <dbReference type="NCBI Taxonomy" id="2912308"/>
    <lineage>
        <taxon>Bacteria</taxon>
        <taxon>Bacillati</taxon>
        <taxon>Bacillota</taxon>
        <taxon>Bacilli</taxon>
        <taxon>Bacillales</taxon>
        <taxon>Bacillaceae</taxon>
        <taxon>Allobacillus</taxon>
    </lineage>
</organism>
<dbReference type="Proteomes" id="UP000675431">
    <property type="component" value="Unassembled WGS sequence"/>
</dbReference>
<dbReference type="RefSeq" id="WP_212369029.1">
    <property type="nucleotide sequence ID" value="NZ_JAGSIE010000014.1"/>
</dbReference>
<accession>A0A941CWD4</accession>
<proteinExistence type="predicted"/>
<reference evidence="1 2" key="1">
    <citation type="submission" date="2021-04" db="EMBL/GenBank/DDBJ databases">
        <title>Allobacillus sp. nov. SKP8-2 isolated from shrimp paste.</title>
        <authorList>
            <person name="Tanasupawat S."/>
            <person name="Yiamsombat S."/>
            <person name="Kanchanasin P."/>
            <person name="Kuncharoen N."/>
        </authorList>
    </citation>
    <scope>NUCLEOTIDE SEQUENCE [LARGE SCALE GENOMIC DNA]</scope>
    <source>
        <strain evidence="1 2">SKP8-2</strain>
    </source>
</reference>
<dbReference type="AlphaFoldDB" id="A0A941CWD4"/>
<name>A0A941CWD4_9BACI</name>
<keyword evidence="2" id="KW-1185">Reference proteome</keyword>
<sequence>MIEEKNEEFQAILKGLSGEQTKILKEILEAEKSFLHRENLQGTPIVSQIMDIVKERVDE</sequence>
<protein>
    <submittedName>
        <fullName evidence="1">Uncharacterized protein</fullName>
    </submittedName>
</protein>
<dbReference type="EMBL" id="JAGSIE010000014">
    <property type="protein sequence ID" value="MBR7553623.1"/>
    <property type="molecule type" value="Genomic_DNA"/>
</dbReference>
<evidence type="ECO:0000313" key="2">
    <source>
        <dbReference type="Proteomes" id="UP000675431"/>
    </source>
</evidence>